<dbReference type="KEGG" id="ssyi:EKG83_26255"/>
<organism evidence="1 2">
    <name type="scientific">Saccharothrix syringae</name>
    <name type="common">Nocardiopsis syringae</name>
    <dbReference type="NCBI Taxonomy" id="103733"/>
    <lineage>
        <taxon>Bacteria</taxon>
        <taxon>Bacillati</taxon>
        <taxon>Actinomycetota</taxon>
        <taxon>Actinomycetes</taxon>
        <taxon>Pseudonocardiales</taxon>
        <taxon>Pseudonocardiaceae</taxon>
        <taxon>Saccharothrix</taxon>
    </lineage>
</organism>
<proteinExistence type="predicted"/>
<accession>A0A5Q0H3R2</accession>
<evidence type="ECO:0000313" key="1">
    <source>
        <dbReference type="EMBL" id="QFZ20450.1"/>
    </source>
</evidence>
<name>A0A5Q0H3R2_SACSY</name>
<dbReference type="Proteomes" id="UP000325787">
    <property type="component" value="Chromosome"/>
</dbReference>
<keyword evidence="2" id="KW-1185">Reference proteome</keyword>
<sequence length="149" mass="15810">MTGTPLDAVAEDVYAEFGALVLQAHFSAQIALALGIPGPDELIRAGRGGVTFRSGGVDHVARMRVEAWSSRPARPSGAWEEQAEGVLVVDSAELRLASGTAWASSTSLRLPAPDAYSVLVVVSGRSNVPSYPPEPPRGVKRWHVQLWPA</sequence>
<protein>
    <submittedName>
        <fullName evidence="1">Uncharacterized protein</fullName>
    </submittedName>
</protein>
<dbReference type="OrthoDB" id="4485313at2"/>
<reference evidence="2" key="1">
    <citation type="journal article" date="2021" name="Curr. Microbiol.">
        <title>Complete genome of nocamycin-producing strain Saccharothrix syringae NRRL B-16468 reveals the biosynthetic potential for secondary metabolites.</title>
        <authorList>
            <person name="Mo X."/>
            <person name="Yang S."/>
        </authorList>
    </citation>
    <scope>NUCLEOTIDE SEQUENCE [LARGE SCALE GENOMIC DNA]</scope>
    <source>
        <strain evidence="2">ATCC 51364 / DSM 43886 / JCM 6844 / KCTC 9398 / NBRC 14523 / NRRL B-16468 / INA 2240</strain>
    </source>
</reference>
<dbReference type="AlphaFoldDB" id="A0A5Q0H3R2"/>
<dbReference type="EMBL" id="CP034550">
    <property type="protein sequence ID" value="QFZ20450.1"/>
    <property type="molecule type" value="Genomic_DNA"/>
</dbReference>
<dbReference type="RefSeq" id="WP_033434920.1">
    <property type="nucleotide sequence ID" value="NZ_CP034550.1"/>
</dbReference>
<evidence type="ECO:0000313" key="2">
    <source>
        <dbReference type="Proteomes" id="UP000325787"/>
    </source>
</evidence>
<gene>
    <name evidence="1" type="ORF">EKG83_26255</name>
</gene>